<dbReference type="PANTHER" id="PTHR10407">
    <property type="entry name" value="HUNTINGTIN INTERACTING PROTEIN 1"/>
    <property type="match status" value="1"/>
</dbReference>
<dbReference type="InterPro" id="IPR030224">
    <property type="entry name" value="Sla2_fam"/>
</dbReference>
<feature type="coiled-coil region" evidence="1">
    <location>
        <begin position="123"/>
        <end position="150"/>
    </location>
</feature>
<proteinExistence type="predicted"/>
<dbReference type="GO" id="GO:0030136">
    <property type="term" value="C:clathrin-coated vesicle"/>
    <property type="evidence" value="ECO:0007669"/>
    <property type="project" value="TreeGrafter"/>
</dbReference>
<dbReference type="Pfam" id="PF07651">
    <property type="entry name" value="ANTH"/>
    <property type="match status" value="1"/>
</dbReference>
<dbReference type="GO" id="GO:0007015">
    <property type="term" value="P:actin filament organization"/>
    <property type="evidence" value="ECO:0007669"/>
    <property type="project" value="TreeGrafter"/>
</dbReference>
<protein>
    <submittedName>
        <fullName evidence="3">Huntingtin-interacting protein 1</fullName>
    </submittedName>
</protein>
<dbReference type="GO" id="GO:0030864">
    <property type="term" value="C:cortical actin cytoskeleton"/>
    <property type="evidence" value="ECO:0007669"/>
    <property type="project" value="TreeGrafter"/>
</dbReference>
<evidence type="ECO:0000256" key="1">
    <source>
        <dbReference type="SAM" id="Coils"/>
    </source>
</evidence>
<dbReference type="GO" id="GO:0043325">
    <property type="term" value="F:phosphatidylinositol-3,4-bisphosphate binding"/>
    <property type="evidence" value="ECO:0007669"/>
    <property type="project" value="TreeGrafter"/>
</dbReference>
<evidence type="ECO:0000313" key="4">
    <source>
        <dbReference type="Proteomes" id="UP000299102"/>
    </source>
</evidence>
<comment type="caution">
    <text evidence="3">The sequence shown here is derived from an EMBL/GenBank/DDBJ whole genome shotgun (WGS) entry which is preliminary data.</text>
</comment>
<dbReference type="GO" id="GO:0006897">
    <property type="term" value="P:endocytosis"/>
    <property type="evidence" value="ECO:0007669"/>
    <property type="project" value="InterPro"/>
</dbReference>
<sequence>MTPQGQCRLAPLITLIQDSNPLYDICVRIMFRLHDGLPHDVLMGHRNRFNEIFKRLKTFYENVRPLQYFSDIIQLPHLPESAPNFSSELDLGNYQAPIMVLPQEPEPETESTVDSLVNVTDNISVAENVLEEKELIIRQLTDALNEKQMALEHFPICHVKLIIIN</sequence>
<reference evidence="3 4" key="1">
    <citation type="journal article" date="2019" name="Commun. Biol.">
        <title>The bagworm genome reveals a unique fibroin gene that provides high tensile strength.</title>
        <authorList>
            <person name="Kono N."/>
            <person name="Nakamura H."/>
            <person name="Ohtoshi R."/>
            <person name="Tomita M."/>
            <person name="Numata K."/>
            <person name="Arakawa K."/>
        </authorList>
    </citation>
    <scope>NUCLEOTIDE SEQUENCE [LARGE SCALE GENOMIC DNA]</scope>
</reference>
<evidence type="ECO:0000313" key="3">
    <source>
        <dbReference type="EMBL" id="GBO99280.1"/>
    </source>
</evidence>
<name>A0A4C1SDU7_EUMVA</name>
<feature type="domain" description="AP180 N-terminal homology (ANTH)" evidence="2">
    <location>
        <begin position="4"/>
        <end position="91"/>
    </location>
</feature>
<dbReference type="STRING" id="151549.A0A4C1SDU7"/>
<dbReference type="GO" id="GO:0051015">
    <property type="term" value="F:actin filament binding"/>
    <property type="evidence" value="ECO:0007669"/>
    <property type="project" value="TreeGrafter"/>
</dbReference>
<dbReference type="GO" id="GO:0035615">
    <property type="term" value="F:clathrin adaptor activity"/>
    <property type="evidence" value="ECO:0007669"/>
    <property type="project" value="TreeGrafter"/>
</dbReference>
<evidence type="ECO:0000259" key="2">
    <source>
        <dbReference type="Pfam" id="PF07651"/>
    </source>
</evidence>
<keyword evidence="1" id="KW-0175">Coiled coil</keyword>
<gene>
    <name evidence="3" type="primary">Hip1</name>
    <name evidence="3" type="ORF">EVAR_101653_1</name>
</gene>
<dbReference type="EMBL" id="BGZK01009748">
    <property type="protein sequence ID" value="GBO99280.1"/>
    <property type="molecule type" value="Genomic_DNA"/>
</dbReference>
<dbReference type="GO" id="GO:0080025">
    <property type="term" value="F:phosphatidylinositol-3,5-bisphosphate binding"/>
    <property type="evidence" value="ECO:0007669"/>
    <property type="project" value="TreeGrafter"/>
</dbReference>
<dbReference type="GO" id="GO:0048268">
    <property type="term" value="P:clathrin coat assembly"/>
    <property type="evidence" value="ECO:0007669"/>
    <property type="project" value="TreeGrafter"/>
</dbReference>
<keyword evidence="4" id="KW-1185">Reference proteome</keyword>
<dbReference type="InterPro" id="IPR011417">
    <property type="entry name" value="ANTH_dom"/>
</dbReference>
<organism evidence="3 4">
    <name type="scientific">Eumeta variegata</name>
    <name type="common">Bagworm moth</name>
    <name type="synonym">Eumeta japonica</name>
    <dbReference type="NCBI Taxonomy" id="151549"/>
    <lineage>
        <taxon>Eukaryota</taxon>
        <taxon>Metazoa</taxon>
        <taxon>Ecdysozoa</taxon>
        <taxon>Arthropoda</taxon>
        <taxon>Hexapoda</taxon>
        <taxon>Insecta</taxon>
        <taxon>Pterygota</taxon>
        <taxon>Neoptera</taxon>
        <taxon>Endopterygota</taxon>
        <taxon>Lepidoptera</taxon>
        <taxon>Glossata</taxon>
        <taxon>Ditrysia</taxon>
        <taxon>Tineoidea</taxon>
        <taxon>Psychidae</taxon>
        <taxon>Oiketicinae</taxon>
        <taxon>Eumeta</taxon>
    </lineage>
</organism>
<dbReference type="Proteomes" id="UP000299102">
    <property type="component" value="Unassembled WGS sequence"/>
</dbReference>
<accession>A0A4C1SDU7</accession>
<dbReference type="AlphaFoldDB" id="A0A4C1SDU7"/>
<dbReference type="PANTHER" id="PTHR10407:SF15">
    <property type="entry name" value="HUNTINGTIN INTERACTING PROTEIN 1"/>
    <property type="match status" value="1"/>
</dbReference>
<dbReference type="OrthoDB" id="8178130at2759"/>
<dbReference type="GO" id="GO:0032051">
    <property type="term" value="F:clathrin light chain binding"/>
    <property type="evidence" value="ECO:0007669"/>
    <property type="project" value="TreeGrafter"/>
</dbReference>